<sequence>GCDIFIMASKSESFGLAYSEAWLYKKPVIGAYCSGVMEVIEDGINGFLIPFGDKGMLSEYIVKLLANKDLRDKIGRRGYHKVINNYTWQKRLESFLCFYH</sequence>
<gene>
    <name evidence="2" type="ORF">S06H3_45621</name>
</gene>
<dbReference type="GO" id="GO:0016757">
    <property type="term" value="F:glycosyltransferase activity"/>
    <property type="evidence" value="ECO:0007669"/>
    <property type="project" value="InterPro"/>
</dbReference>
<protein>
    <recommendedName>
        <fullName evidence="1">Glycosyl transferase family 1 domain-containing protein</fullName>
    </recommendedName>
</protein>
<dbReference type="EMBL" id="BARV01028513">
    <property type="protein sequence ID" value="GAI34523.1"/>
    <property type="molecule type" value="Genomic_DNA"/>
</dbReference>
<name>X1MTD5_9ZZZZ</name>
<accession>X1MTD5</accession>
<dbReference type="InterPro" id="IPR001296">
    <property type="entry name" value="Glyco_trans_1"/>
</dbReference>
<evidence type="ECO:0000259" key="1">
    <source>
        <dbReference type="Pfam" id="PF00534"/>
    </source>
</evidence>
<comment type="caution">
    <text evidence="2">The sequence shown here is derived from an EMBL/GenBank/DDBJ whole genome shotgun (WGS) entry which is preliminary data.</text>
</comment>
<organism evidence="2">
    <name type="scientific">marine sediment metagenome</name>
    <dbReference type="NCBI Taxonomy" id="412755"/>
    <lineage>
        <taxon>unclassified sequences</taxon>
        <taxon>metagenomes</taxon>
        <taxon>ecological metagenomes</taxon>
    </lineage>
</organism>
<dbReference type="Pfam" id="PF00534">
    <property type="entry name" value="Glycos_transf_1"/>
    <property type="match status" value="1"/>
</dbReference>
<proteinExistence type="predicted"/>
<feature type="domain" description="Glycosyl transferase family 1" evidence="1">
    <location>
        <begin position="2"/>
        <end position="80"/>
    </location>
</feature>
<reference evidence="2" key="1">
    <citation type="journal article" date="2014" name="Front. Microbiol.">
        <title>High frequency of phylogenetically diverse reductive dehalogenase-homologous genes in deep subseafloor sedimentary metagenomes.</title>
        <authorList>
            <person name="Kawai M."/>
            <person name="Futagami T."/>
            <person name="Toyoda A."/>
            <person name="Takaki Y."/>
            <person name="Nishi S."/>
            <person name="Hori S."/>
            <person name="Arai W."/>
            <person name="Tsubouchi T."/>
            <person name="Morono Y."/>
            <person name="Uchiyama I."/>
            <person name="Ito T."/>
            <person name="Fujiyama A."/>
            <person name="Inagaki F."/>
            <person name="Takami H."/>
        </authorList>
    </citation>
    <scope>NUCLEOTIDE SEQUENCE</scope>
    <source>
        <strain evidence="2">Expedition CK06-06</strain>
    </source>
</reference>
<dbReference type="CDD" id="cd03801">
    <property type="entry name" value="GT4_PimA-like"/>
    <property type="match status" value="1"/>
</dbReference>
<feature type="non-terminal residue" evidence="2">
    <location>
        <position position="1"/>
    </location>
</feature>
<evidence type="ECO:0000313" key="2">
    <source>
        <dbReference type="EMBL" id="GAI34523.1"/>
    </source>
</evidence>
<dbReference type="AlphaFoldDB" id="X1MTD5"/>
<dbReference type="Gene3D" id="3.40.50.2000">
    <property type="entry name" value="Glycogen Phosphorylase B"/>
    <property type="match status" value="1"/>
</dbReference>
<dbReference type="SUPFAM" id="SSF53756">
    <property type="entry name" value="UDP-Glycosyltransferase/glycogen phosphorylase"/>
    <property type="match status" value="1"/>
</dbReference>
<dbReference type="PANTHER" id="PTHR12526">
    <property type="entry name" value="GLYCOSYLTRANSFERASE"/>
    <property type="match status" value="1"/>
</dbReference>